<reference evidence="7" key="1">
    <citation type="submission" date="2020-08" db="EMBL/GenBank/DDBJ databases">
        <title>Genome public.</title>
        <authorList>
            <person name="Liu C."/>
            <person name="Sun Q."/>
        </authorList>
    </citation>
    <scope>NUCLEOTIDE SEQUENCE</scope>
    <source>
        <strain evidence="7">NSJ-52</strain>
    </source>
</reference>
<evidence type="ECO:0000313" key="7">
    <source>
        <dbReference type="EMBL" id="MBC5737440.1"/>
    </source>
</evidence>
<evidence type="ECO:0000256" key="5">
    <source>
        <dbReference type="ARBA" id="ARBA00023136"/>
    </source>
</evidence>
<sequence length="301" mass="32082">MVDLLTGTIRTATPILLAALGGLICERAGIFNIALEGLMLFGAFFGIFGVYLLGNPWLGVGMAILITTLLAFLFAVLIVRFHSDPTITALGVNMLAEGITTFSMKFVFGDQGSIHAAQVVGLPKVRIPLLEDIPGIGPVLSGYTPMVYISWILVAACAFLLYRTSVGVNLRMVGENPKAAATAGIPVTRYQVVAITVSGVFCALAGAHLSMGYVTMFTENMTAGRGFIAYTAVVFGKADPLMVLLASLIFGAAETFSYRAQQFGNIPSSIVMMMPYVITIIALLVRRADTKKKRRPACRAA</sequence>
<feature type="transmembrane region" description="Helical" evidence="6">
    <location>
        <begin position="30"/>
        <end position="51"/>
    </location>
</feature>
<evidence type="ECO:0000313" key="8">
    <source>
        <dbReference type="Proteomes" id="UP000607645"/>
    </source>
</evidence>
<name>A0A8J6JMC3_9FIRM</name>
<proteinExistence type="predicted"/>
<evidence type="ECO:0000256" key="3">
    <source>
        <dbReference type="ARBA" id="ARBA00022692"/>
    </source>
</evidence>
<feature type="transmembrane region" description="Helical" evidence="6">
    <location>
        <begin position="57"/>
        <end position="79"/>
    </location>
</feature>
<feature type="transmembrane region" description="Helical" evidence="6">
    <location>
        <begin position="143"/>
        <end position="162"/>
    </location>
</feature>
<dbReference type="RefSeq" id="WP_155148960.1">
    <property type="nucleotide sequence ID" value="NZ_JACOPQ010000007.1"/>
</dbReference>
<dbReference type="EMBL" id="JACOPQ010000007">
    <property type="protein sequence ID" value="MBC5737440.1"/>
    <property type="molecule type" value="Genomic_DNA"/>
</dbReference>
<keyword evidence="5 6" id="KW-0472">Membrane</keyword>
<comment type="subcellular location">
    <subcellularLocation>
        <location evidence="1">Cell membrane</location>
        <topology evidence="1">Multi-pass membrane protein</topology>
    </subcellularLocation>
</comment>
<feature type="transmembrane region" description="Helical" evidence="6">
    <location>
        <begin position="265"/>
        <end position="285"/>
    </location>
</feature>
<feature type="transmembrane region" description="Helical" evidence="6">
    <location>
        <begin position="192"/>
        <end position="215"/>
    </location>
</feature>
<evidence type="ECO:0000256" key="2">
    <source>
        <dbReference type="ARBA" id="ARBA00022475"/>
    </source>
</evidence>
<comment type="caution">
    <text evidence="7">The sequence shown here is derived from an EMBL/GenBank/DDBJ whole genome shotgun (WGS) entry which is preliminary data.</text>
</comment>
<evidence type="ECO:0000256" key="1">
    <source>
        <dbReference type="ARBA" id="ARBA00004651"/>
    </source>
</evidence>
<dbReference type="GO" id="GO:0005886">
    <property type="term" value="C:plasma membrane"/>
    <property type="evidence" value="ECO:0007669"/>
    <property type="project" value="UniProtKB-SubCell"/>
</dbReference>
<dbReference type="Pfam" id="PF02653">
    <property type="entry name" value="BPD_transp_2"/>
    <property type="match status" value="1"/>
</dbReference>
<keyword evidence="2" id="KW-1003">Cell membrane</keyword>
<keyword evidence="4 6" id="KW-1133">Transmembrane helix</keyword>
<dbReference type="AlphaFoldDB" id="A0A8J6JMC3"/>
<gene>
    <name evidence="7" type="ORF">H8S62_10530</name>
</gene>
<evidence type="ECO:0000256" key="6">
    <source>
        <dbReference type="SAM" id="Phobius"/>
    </source>
</evidence>
<dbReference type="GO" id="GO:0022857">
    <property type="term" value="F:transmembrane transporter activity"/>
    <property type="evidence" value="ECO:0007669"/>
    <property type="project" value="InterPro"/>
</dbReference>
<protein>
    <submittedName>
        <fullName evidence="7">ABC transporter permease</fullName>
    </submittedName>
</protein>
<keyword evidence="3 6" id="KW-0812">Transmembrane</keyword>
<dbReference type="PANTHER" id="PTHR43370:SF2">
    <property type="entry name" value="ABC TRANSPORTER PERMEASE PROTEIN"/>
    <property type="match status" value="1"/>
</dbReference>
<dbReference type="Proteomes" id="UP000607645">
    <property type="component" value="Unassembled WGS sequence"/>
</dbReference>
<accession>A0A8J6JMC3</accession>
<dbReference type="InterPro" id="IPR001851">
    <property type="entry name" value="ABC_transp_permease"/>
</dbReference>
<organism evidence="7 8">
    <name type="scientific">Lawsonibacter faecis</name>
    <dbReference type="NCBI Taxonomy" id="2763052"/>
    <lineage>
        <taxon>Bacteria</taxon>
        <taxon>Bacillati</taxon>
        <taxon>Bacillota</taxon>
        <taxon>Clostridia</taxon>
        <taxon>Eubacteriales</taxon>
        <taxon>Oscillospiraceae</taxon>
        <taxon>Lawsonibacter</taxon>
    </lineage>
</organism>
<dbReference type="CDD" id="cd06580">
    <property type="entry name" value="TM_PBP1_transp_TpRbsC_like"/>
    <property type="match status" value="1"/>
</dbReference>
<keyword evidence="8" id="KW-1185">Reference proteome</keyword>
<feature type="transmembrane region" description="Helical" evidence="6">
    <location>
        <begin position="227"/>
        <end position="253"/>
    </location>
</feature>
<dbReference type="PANTHER" id="PTHR43370">
    <property type="entry name" value="SUGAR ABC TRANSPORTER INTEGRAL MEMBRANE PROTEIN-RELATED"/>
    <property type="match status" value="1"/>
</dbReference>
<evidence type="ECO:0000256" key="4">
    <source>
        <dbReference type="ARBA" id="ARBA00022989"/>
    </source>
</evidence>